<proteinExistence type="predicted"/>
<dbReference type="SMART" id="SM00304">
    <property type="entry name" value="HAMP"/>
    <property type="match status" value="1"/>
</dbReference>
<keyword evidence="4" id="KW-1003">Cell membrane</keyword>
<evidence type="ECO:0000256" key="9">
    <source>
        <dbReference type="ARBA" id="ARBA00022777"/>
    </source>
</evidence>
<sequence length="612" mass="69659">MIPLPNHFRTYSFKTKLFLSYMLIVLIPVSISAAWIYDRVLVPTRGERILLIEQSMNQLQTTVDKDLDDMEKIGYLISTNIVLKKSMLKRYYDESEIIEVMNTSIQSLLSWFEATNKDIGQFHFFTHNETLPESNFFMPVSLFAASPWFKQMIERVKSSYPYWESNHEPRDYPYSRKVGSAVYSMFYPINDEFPDDTSYLEFEMDTGRFFSKLETLSLAKSGFVTVVDWDGKLAYSPSRVRDSTQGIADSLMRSGGRMNELGSGKMTYNGTTYRFVVKPIERLHTSFVGLVPIQEIEGPWSDAKYIFIVLIVLLTILLAALSYLLSGLLMKRLVGIVRSVRKIQNGNFQVRIPVRGEDEIDWLAININSMAGQIDDLINRVYKSQVSQKEAELSALQAQINPHFLFNTLETLRMMAEARNEQKLSDALTALGSMMRITIAGGNHAVSLENEIEHIRDYVYIQNLLHNNRISFHCDIAVPLLAYRIPNLLLQPLVENSIIHGMKGHSGILTISIIIEEEHLPTGSLLRFEVMDNGCGISPEKLERIVKLLVLKKEQRTNVPDEVQAKQRGGVGLTNVHDRILYTFGPLAEVKIQSQPGKGTTIIMKLPTSDMT</sequence>
<evidence type="ECO:0000259" key="15">
    <source>
        <dbReference type="PROSITE" id="PS50109"/>
    </source>
</evidence>
<keyword evidence="5" id="KW-0597">Phosphoprotein</keyword>
<evidence type="ECO:0000313" key="17">
    <source>
        <dbReference type="EMBL" id="MFC5407126.1"/>
    </source>
</evidence>
<dbReference type="Proteomes" id="UP001596113">
    <property type="component" value="Unassembled WGS sequence"/>
</dbReference>
<evidence type="ECO:0000313" key="18">
    <source>
        <dbReference type="Proteomes" id="UP001596113"/>
    </source>
</evidence>
<accession>A0ABW0I0R4</accession>
<keyword evidence="13 14" id="KW-0472">Membrane</keyword>
<feature type="domain" description="HAMP" evidence="16">
    <location>
        <begin position="327"/>
        <end position="379"/>
    </location>
</feature>
<evidence type="ECO:0000256" key="8">
    <source>
        <dbReference type="ARBA" id="ARBA00022741"/>
    </source>
</evidence>
<evidence type="ECO:0000256" key="10">
    <source>
        <dbReference type="ARBA" id="ARBA00022840"/>
    </source>
</evidence>
<keyword evidence="10" id="KW-0067">ATP-binding</keyword>
<evidence type="ECO:0000256" key="12">
    <source>
        <dbReference type="ARBA" id="ARBA00023012"/>
    </source>
</evidence>
<keyword evidence="6 17" id="KW-0808">Transferase</keyword>
<feature type="transmembrane region" description="Helical" evidence="14">
    <location>
        <begin position="18"/>
        <end position="37"/>
    </location>
</feature>
<dbReference type="Pfam" id="PF02518">
    <property type="entry name" value="HATPase_c"/>
    <property type="match status" value="1"/>
</dbReference>
<protein>
    <recommendedName>
        <fullName evidence="3">histidine kinase</fullName>
        <ecNumber evidence="3">2.7.13.3</ecNumber>
    </recommendedName>
</protein>
<dbReference type="Gene3D" id="6.10.340.10">
    <property type="match status" value="1"/>
</dbReference>
<dbReference type="EC" id="2.7.13.3" evidence="3"/>
<keyword evidence="9 17" id="KW-0418">Kinase</keyword>
<dbReference type="PANTHER" id="PTHR34220">
    <property type="entry name" value="SENSOR HISTIDINE KINASE YPDA"/>
    <property type="match status" value="1"/>
</dbReference>
<organism evidence="17 18">
    <name type="scientific">Cohnella soli</name>
    <dbReference type="NCBI Taxonomy" id="425005"/>
    <lineage>
        <taxon>Bacteria</taxon>
        <taxon>Bacillati</taxon>
        <taxon>Bacillota</taxon>
        <taxon>Bacilli</taxon>
        <taxon>Bacillales</taxon>
        <taxon>Paenibacillaceae</taxon>
        <taxon>Cohnella</taxon>
    </lineage>
</organism>
<evidence type="ECO:0000256" key="7">
    <source>
        <dbReference type="ARBA" id="ARBA00022692"/>
    </source>
</evidence>
<keyword evidence="18" id="KW-1185">Reference proteome</keyword>
<dbReference type="Gene3D" id="3.30.565.10">
    <property type="entry name" value="Histidine kinase-like ATPase, C-terminal domain"/>
    <property type="match status" value="1"/>
</dbReference>
<keyword evidence="11 14" id="KW-1133">Transmembrane helix</keyword>
<evidence type="ECO:0000256" key="5">
    <source>
        <dbReference type="ARBA" id="ARBA00022553"/>
    </source>
</evidence>
<keyword evidence="7 14" id="KW-0812">Transmembrane</keyword>
<comment type="subcellular location">
    <subcellularLocation>
        <location evidence="2">Cell membrane</location>
        <topology evidence="2">Multi-pass membrane protein</topology>
    </subcellularLocation>
</comment>
<dbReference type="SMART" id="SM00387">
    <property type="entry name" value="HATPase_c"/>
    <property type="match status" value="1"/>
</dbReference>
<feature type="transmembrane region" description="Helical" evidence="14">
    <location>
        <begin position="305"/>
        <end position="329"/>
    </location>
</feature>
<dbReference type="SUPFAM" id="SSF55874">
    <property type="entry name" value="ATPase domain of HSP90 chaperone/DNA topoisomerase II/histidine kinase"/>
    <property type="match status" value="1"/>
</dbReference>
<name>A0ABW0I0R4_9BACL</name>
<dbReference type="PROSITE" id="PS50109">
    <property type="entry name" value="HIS_KIN"/>
    <property type="match status" value="1"/>
</dbReference>
<dbReference type="RefSeq" id="WP_378140453.1">
    <property type="nucleotide sequence ID" value="NZ_JBHSMI010000067.1"/>
</dbReference>
<dbReference type="CDD" id="cd06225">
    <property type="entry name" value="HAMP"/>
    <property type="match status" value="1"/>
</dbReference>
<evidence type="ECO:0000256" key="6">
    <source>
        <dbReference type="ARBA" id="ARBA00022679"/>
    </source>
</evidence>
<dbReference type="SUPFAM" id="SSF158472">
    <property type="entry name" value="HAMP domain-like"/>
    <property type="match status" value="1"/>
</dbReference>
<feature type="domain" description="Histidine kinase" evidence="15">
    <location>
        <begin position="489"/>
        <end position="610"/>
    </location>
</feature>
<gene>
    <name evidence="17" type="ORF">ACFPOF_30740</name>
</gene>
<dbReference type="InterPro" id="IPR010559">
    <property type="entry name" value="Sig_transdc_His_kin_internal"/>
</dbReference>
<keyword evidence="8" id="KW-0547">Nucleotide-binding</keyword>
<dbReference type="InterPro" id="IPR036890">
    <property type="entry name" value="HATPase_C_sf"/>
</dbReference>
<reference evidence="18" key="1">
    <citation type="journal article" date="2019" name="Int. J. Syst. Evol. Microbiol.">
        <title>The Global Catalogue of Microorganisms (GCM) 10K type strain sequencing project: providing services to taxonomists for standard genome sequencing and annotation.</title>
        <authorList>
            <consortium name="The Broad Institute Genomics Platform"/>
            <consortium name="The Broad Institute Genome Sequencing Center for Infectious Disease"/>
            <person name="Wu L."/>
            <person name="Ma J."/>
        </authorList>
    </citation>
    <scope>NUCLEOTIDE SEQUENCE [LARGE SCALE GENOMIC DNA]</scope>
    <source>
        <strain evidence="18">CGMCC 1.18575</strain>
    </source>
</reference>
<evidence type="ECO:0000256" key="13">
    <source>
        <dbReference type="ARBA" id="ARBA00023136"/>
    </source>
</evidence>
<dbReference type="Pfam" id="PF06580">
    <property type="entry name" value="His_kinase"/>
    <property type="match status" value="1"/>
</dbReference>
<comment type="caution">
    <text evidence="17">The sequence shown here is derived from an EMBL/GenBank/DDBJ whole genome shotgun (WGS) entry which is preliminary data.</text>
</comment>
<evidence type="ECO:0000256" key="3">
    <source>
        <dbReference type="ARBA" id="ARBA00012438"/>
    </source>
</evidence>
<evidence type="ECO:0000256" key="14">
    <source>
        <dbReference type="SAM" id="Phobius"/>
    </source>
</evidence>
<keyword evidence="12" id="KW-0902">Two-component regulatory system</keyword>
<evidence type="ECO:0000256" key="2">
    <source>
        <dbReference type="ARBA" id="ARBA00004651"/>
    </source>
</evidence>
<dbReference type="PROSITE" id="PS50885">
    <property type="entry name" value="HAMP"/>
    <property type="match status" value="1"/>
</dbReference>
<dbReference type="InterPro" id="IPR005467">
    <property type="entry name" value="His_kinase_dom"/>
</dbReference>
<dbReference type="InterPro" id="IPR003660">
    <property type="entry name" value="HAMP_dom"/>
</dbReference>
<dbReference type="InterPro" id="IPR003594">
    <property type="entry name" value="HATPase_dom"/>
</dbReference>
<comment type="catalytic activity">
    <reaction evidence="1">
        <text>ATP + protein L-histidine = ADP + protein N-phospho-L-histidine.</text>
        <dbReference type="EC" id="2.7.13.3"/>
    </reaction>
</comment>
<evidence type="ECO:0000256" key="1">
    <source>
        <dbReference type="ARBA" id="ARBA00000085"/>
    </source>
</evidence>
<dbReference type="InterPro" id="IPR050640">
    <property type="entry name" value="Bact_2-comp_sensor_kinase"/>
</dbReference>
<dbReference type="PANTHER" id="PTHR34220:SF11">
    <property type="entry name" value="SENSOR PROTEIN KINASE HPTS"/>
    <property type="match status" value="1"/>
</dbReference>
<dbReference type="InterPro" id="IPR004358">
    <property type="entry name" value="Sig_transdc_His_kin-like_C"/>
</dbReference>
<evidence type="ECO:0000259" key="16">
    <source>
        <dbReference type="PROSITE" id="PS50885"/>
    </source>
</evidence>
<dbReference type="EMBL" id="JBHSMI010000067">
    <property type="protein sequence ID" value="MFC5407126.1"/>
    <property type="molecule type" value="Genomic_DNA"/>
</dbReference>
<dbReference type="Pfam" id="PF00672">
    <property type="entry name" value="HAMP"/>
    <property type="match status" value="1"/>
</dbReference>
<dbReference type="PRINTS" id="PR00344">
    <property type="entry name" value="BCTRLSENSOR"/>
</dbReference>
<evidence type="ECO:0000256" key="4">
    <source>
        <dbReference type="ARBA" id="ARBA00022475"/>
    </source>
</evidence>
<dbReference type="GO" id="GO:0004673">
    <property type="term" value="F:protein histidine kinase activity"/>
    <property type="evidence" value="ECO:0007669"/>
    <property type="project" value="UniProtKB-EC"/>
</dbReference>
<evidence type="ECO:0000256" key="11">
    <source>
        <dbReference type="ARBA" id="ARBA00022989"/>
    </source>
</evidence>